<dbReference type="Proteomes" id="UP000093861">
    <property type="component" value="Unassembled WGS sequence"/>
</dbReference>
<protein>
    <submittedName>
        <fullName evidence="1">Uncharacterized protein</fullName>
    </submittedName>
</protein>
<comment type="caution">
    <text evidence="1">The sequence shown here is derived from an EMBL/GenBank/DDBJ whole genome shotgun (WGS) entry which is preliminary data.</text>
</comment>
<dbReference type="EMBL" id="LZJS01000107">
    <property type="protein sequence ID" value="OBH58775.1"/>
    <property type="molecule type" value="Genomic_DNA"/>
</dbReference>
<proteinExistence type="predicted"/>
<reference evidence="1 2" key="1">
    <citation type="submission" date="2016-06" db="EMBL/GenBank/DDBJ databases">
        <authorList>
            <person name="Kjaerup R.B."/>
            <person name="Dalgaard T.S."/>
            <person name="Juul-Madsen H.R."/>
        </authorList>
    </citation>
    <scope>NUCLEOTIDE SEQUENCE [LARGE SCALE GENOMIC DNA]</scope>
    <source>
        <strain evidence="1 2">E2464</strain>
    </source>
</reference>
<name>A0A1A2S438_9MYCO</name>
<sequence length="113" mass="12800">MNPEHRPPVPGCCGWYADLDKAHTIARARAYRVNLPGYATWDYLVVGKVALTDVISYRPPSIMRHGAEVEWQARHETIVELGILDAELNHVTAAACRELEARYDLPARVYVDR</sequence>
<gene>
    <name evidence="1" type="ORF">A5685_05190</name>
</gene>
<accession>A0A1A2S438</accession>
<organism evidence="1 2">
    <name type="scientific">Mycobacterium colombiense</name>
    <dbReference type="NCBI Taxonomy" id="339268"/>
    <lineage>
        <taxon>Bacteria</taxon>
        <taxon>Bacillati</taxon>
        <taxon>Actinomycetota</taxon>
        <taxon>Actinomycetes</taxon>
        <taxon>Mycobacteriales</taxon>
        <taxon>Mycobacteriaceae</taxon>
        <taxon>Mycobacterium</taxon>
        <taxon>Mycobacterium avium complex (MAC)</taxon>
    </lineage>
</organism>
<dbReference type="AlphaFoldDB" id="A0A1A2S438"/>
<evidence type="ECO:0000313" key="2">
    <source>
        <dbReference type="Proteomes" id="UP000093861"/>
    </source>
</evidence>
<evidence type="ECO:0000313" key="1">
    <source>
        <dbReference type="EMBL" id="OBH58775.1"/>
    </source>
</evidence>